<dbReference type="AlphaFoldDB" id="A0A928Z6E9"/>
<dbReference type="EMBL" id="JADEXQ010000091">
    <property type="protein sequence ID" value="MBE9032165.1"/>
    <property type="molecule type" value="Genomic_DNA"/>
</dbReference>
<dbReference type="PANTHER" id="PTHR43194">
    <property type="entry name" value="HYDROLASE ALPHA/BETA FOLD FAMILY"/>
    <property type="match status" value="1"/>
</dbReference>
<feature type="domain" description="AB hydrolase-1" evidence="1">
    <location>
        <begin position="30"/>
        <end position="264"/>
    </location>
</feature>
<proteinExistence type="predicted"/>
<accession>A0A928Z6E9</accession>
<dbReference type="InterPro" id="IPR050228">
    <property type="entry name" value="Carboxylesterase_BioH"/>
</dbReference>
<dbReference type="Gene3D" id="3.40.50.1820">
    <property type="entry name" value="alpha/beta hydrolase"/>
    <property type="match status" value="1"/>
</dbReference>
<dbReference type="RefSeq" id="WP_264326987.1">
    <property type="nucleotide sequence ID" value="NZ_JADEXQ010000091.1"/>
</dbReference>
<dbReference type="InterPro" id="IPR000073">
    <property type="entry name" value="AB_hydrolase_1"/>
</dbReference>
<keyword evidence="3" id="KW-1185">Reference proteome</keyword>
<dbReference type="PRINTS" id="PR00412">
    <property type="entry name" value="EPOXHYDRLASE"/>
</dbReference>
<evidence type="ECO:0000313" key="2">
    <source>
        <dbReference type="EMBL" id="MBE9032165.1"/>
    </source>
</evidence>
<dbReference type="PANTHER" id="PTHR43194:SF2">
    <property type="entry name" value="PEROXISOMAL MEMBRANE PROTEIN LPX1"/>
    <property type="match status" value="1"/>
</dbReference>
<organism evidence="2 3">
    <name type="scientific">Romeriopsis navalis LEGE 11480</name>
    <dbReference type="NCBI Taxonomy" id="2777977"/>
    <lineage>
        <taxon>Bacteria</taxon>
        <taxon>Bacillati</taxon>
        <taxon>Cyanobacteriota</taxon>
        <taxon>Cyanophyceae</taxon>
        <taxon>Leptolyngbyales</taxon>
        <taxon>Leptolyngbyaceae</taxon>
        <taxon>Romeriopsis</taxon>
        <taxon>Romeriopsis navalis</taxon>
    </lineage>
</organism>
<dbReference type="InterPro" id="IPR000639">
    <property type="entry name" value="Epox_hydrolase-like"/>
</dbReference>
<reference evidence="2" key="1">
    <citation type="submission" date="2020-10" db="EMBL/GenBank/DDBJ databases">
        <authorList>
            <person name="Castelo-Branco R."/>
            <person name="Eusebio N."/>
            <person name="Adriana R."/>
            <person name="Vieira A."/>
            <person name="Brugerolle De Fraissinette N."/>
            <person name="Rezende De Castro R."/>
            <person name="Schneider M.P."/>
            <person name="Vasconcelos V."/>
            <person name="Leao P.N."/>
        </authorList>
    </citation>
    <scope>NUCLEOTIDE SEQUENCE</scope>
    <source>
        <strain evidence="2">LEGE 11480</strain>
    </source>
</reference>
<evidence type="ECO:0000259" key="1">
    <source>
        <dbReference type="Pfam" id="PF00561"/>
    </source>
</evidence>
<dbReference type="Pfam" id="PF00561">
    <property type="entry name" value="Abhydrolase_1"/>
    <property type="match status" value="1"/>
</dbReference>
<gene>
    <name evidence="2" type="ORF">IQ266_20715</name>
</gene>
<comment type="caution">
    <text evidence="2">The sequence shown here is derived from an EMBL/GenBank/DDBJ whole genome shotgun (WGS) entry which is preliminary data.</text>
</comment>
<dbReference type="InterPro" id="IPR029058">
    <property type="entry name" value="AB_hydrolase_fold"/>
</dbReference>
<keyword evidence="2" id="KW-0378">Hydrolase</keyword>
<sequence length="281" mass="31623">MAIKRDIIKAGEYEWFYREANPQGHSDRLPIVFLHGLIAPSYSWREVMPGMAEVGFRSIAPDWIGTGNSQIPERLDFPYTAEALTQELGQFLDALELDQFSLVVQGYSGAFGLKYALEHKDRIERLAILNAPISGQDKLPFKISQLGIPLIGDALVQDFRLPDKILEGGGGYRVEDKDMNVYRNPWLDSSDGGRALHAMIRNLKLPQLGADIEQGLKTWRKPLLLAWGDRDPWLPVAKAQATAKAFPGAEFIALEEVGHYPQEDWHEKVIEALSVFLRRSV</sequence>
<dbReference type="GO" id="GO:0016787">
    <property type="term" value="F:hydrolase activity"/>
    <property type="evidence" value="ECO:0007669"/>
    <property type="project" value="UniProtKB-KW"/>
</dbReference>
<name>A0A928Z6E9_9CYAN</name>
<dbReference type="PRINTS" id="PR00111">
    <property type="entry name" value="ABHYDROLASE"/>
</dbReference>
<dbReference type="SUPFAM" id="SSF53474">
    <property type="entry name" value="alpha/beta-Hydrolases"/>
    <property type="match status" value="1"/>
</dbReference>
<dbReference type="Proteomes" id="UP000625316">
    <property type="component" value="Unassembled WGS sequence"/>
</dbReference>
<protein>
    <submittedName>
        <fullName evidence="2">Alpha/beta fold hydrolase</fullName>
    </submittedName>
</protein>
<evidence type="ECO:0000313" key="3">
    <source>
        <dbReference type="Proteomes" id="UP000625316"/>
    </source>
</evidence>